<dbReference type="InterPro" id="IPR036390">
    <property type="entry name" value="WH_DNA-bd_sf"/>
</dbReference>
<evidence type="ECO:0000256" key="2">
    <source>
        <dbReference type="ARBA" id="ARBA00023125"/>
    </source>
</evidence>
<dbReference type="InterPro" id="IPR008920">
    <property type="entry name" value="TF_FadR/GntR_C"/>
</dbReference>
<dbReference type="SMART" id="SM00895">
    <property type="entry name" value="FCD"/>
    <property type="match status" value="1"/>
</dbReference>
<proteinExistence type="predicted"/>
<keyword evidence="6" id="KW-1185">Reference proteome</keyword>
<dbReference type="EMBL" id="JACCFQ010000001">
    <property type="protein sequence ID" value="NYJ16454.1"/>
    <property type="molecule type" value="Genomic_DNA"/>
</dbReference>
<keyword evidence="2 5" id="KW-0238">DNA-binding</keyword>
<feature type="domain" description="HTH gntR-type" evidence="4">
    <location>
        <begin position="16"/>
        <end position="83"/>
    </location>
</feature>
<dbReference type="Proteomes" id="UP000560069">
    <property type="component" value="Unassembled WGS sequence"/>
</dbReference>
<dbReference type="InterPro" id="IPR000524">
    <property type="entry name" value="Tscrpt_reg_HTH_GntR"/>
</dbReference>
<keyword evidence="1" id="KW-0805">Transcription regulation</keyword>
<dbReference type="AlphaFoldDB" id="A0A7Z0E8L8"/>
<evidence type="ECO:0000256" key="3">
    <source>
        <dbReference type="ARBA" id="ARBA00023163"/>
    </source>
</evidence>
<evidence type="ECO:0000256" key="1">
    <source>
        <dbReference type="ARBA" id="ARBA00023015"/>
    </source>
</evidence>
<sequence>MPSHKRNDHDSSKTLPSARDRAYSWIASAILSGDVAEGQFLDEVTLAREVGTSRTPVREALHRLQAEKYVDLVPRRGAQVRVMTSRELREIYQARFVVESDAIAKICRRRKGPPPGMAQLLDDMEEAGRREQWRSFAQMDQMLHLNLVRHQGNSVLAEMYESLGPRHTRLAVRTLVEATERLGLIEREHRELLAALQDHDAERAIEVLRRHLREIPEIVEAFTG</sequence>
<dbReference type="PROSITE" id="PS50949">
    <property type="entry name" value="HTH_GNTR"/>
    <property type="match status" value="1"/>
</dbReference>
<dbReference type="Pfam" id="PF00392">
    <property type="entry name" value="GntR"/>
    <property type="match status" value="1"/>
</dbReference>
<reference evidence="5 6" key="1">
    <citation type="submission" date="2020-07" db="EMBL/GenBank/DDBJ databases">
        <title>Sequencing the genomes of 1000 actinobacteria strains.</title>
        <authorList>
            <person name="Klenk H.-P."/>
        </authorList>
    </citation>
    <scope>NUCLEOTIDE SEQUENCE [LARGE SCALE GENOMIC DNA]</scope>
    <source>
        <strain evidence="5 6">DSM 15664</strain>
    </source>
</reference>
<dbReference type="PANTHER" id="PTHR43537:SF24">
    <property type="entry name" value="GLUCONATE OPERON TRANSCRIPTIONAL REPRESSOR"/>
    <property type="match status" value="1"/>
</dbReference>
<dbReference type="Gene3D" id="1.20.120.530">
    <property type="entry name" value="GntR ligand-binding domain-like"/>
    <property type="match status" value="1"/>
</dbReference>
<evidence type="ECO:0000313" key="6">
    <source>
        <dbReference type="Proteomes" id="UP000560069"/>
    </source>
</evidence>
<name>A0A7Z0E8L8_9MICC</name>
<dbReference type="Pfam" id="PF07729">
    <property type="entry name" value="FCD"/>
    <property type="match status" value="1"/>
</dbReference>
<protein>
    <submittedName>
        <fullName evidence="5">DNA-binding GntR family transcriptional regulator</fullName>
    </submittedName>
</protein>
<comment type="caution">
    <text evidence="5">The sequence shown here is derived from an EMBL/GenBank/DDBJ whole genome shotgun (WGS) entry which is preliminary data.</text>
</comment>
<dbReference type="PANTHER" id="PTHR43537">
    <property type="entry name" value="TRANSCRIPTIONAL REGULATOR, GNTR FAMILY"/>
    <property type="match status" value="1"/>
</dbReference>
<dbReference type="SMART" id="SM00345">
    <property type="entry name" value="HTH_GNTR"/>
    <property type="match status" value="1"/>
</dbReference>
<dbReference type="InterPro" id="IPR036388">
    <property type="entry name" value="WH-like_DNA-bd_sf"/>
</dbReference>
<dbReference type="RefSeq" id="WP_179441386.1">
    <property type="nucleotide sequence ID" value="NZ_BAAALK010000006.1"/>
</dbReference>
<dbReference type="SUPFAM" id="SSF46785">
    <property type="entry name" value="Winged helix' DNA-binding domain"/>
    <property type="match status" value="1"/>
</dbReference>
<dbReference type="GO" id="GO:0003700">
    <property type="term" value="F:DNA-binding transcription factor activity"/>
    <property type="evidence" value="ECO:0007669"/>
    <property type="project" value="InterPro"/>
</dbReference>
<dbReference type="SUPFAM" id="SSF48008">
    <property type="entry name" value="GntR ligand-binding domain-like"/>
    <property type="match status" value="1"/>
</dbReference>
<keyword evidence="3" id="KW-0804">Transcription</keyword>
<evidence type="ECO:0000313" key="5">
    <source>
        <dbReference type="EMBL" id="NYJ16454.1"/>
    </source>
</evidence>
<gene>
    <name evidence="5" type="ORF">HNR11_000988</name>
</gene>
<evidence type="ECO:0000259" key="4">
    <source>
        <dbReference type="PROSITE" id="PS50949"/>
    </source>
</evidence>
<organism evidence="5 6">
    <name type="scientific">Nesterenkonia sandarakina</name>
    <dbReference type="NCBI Taxonomy" id="272918"/>
    <lineage>
        <taxon>Bacteria</taxon>
        <taxon>Bacillati</taxon>
        <taxon>Actinomycetota</taxon>
        <taxon>Actinomycetes</taxon>
        <taxon>Micrococcales</taxon>
        <taxon>Micrococcaceae</taxon>
        <taxon>Nesterenkonia</taxon>
    </lineage>
</organism>
<accession>A0A7Z0E8L8</accession>
<dbReference type="Gene3D" id="1.10.10.10">
    <property type="entry name" value="Winged helix-like DNA-binding domain superfamily/Winged helix DNA-binding domain"/>
    <property type="match status" value="1"/>
</dbReference>
<dbReference type="GO" id="GO:0003677">
    <property type="term" value="F:DNA binding"/>
    <property type="evidence" value="ECO:0007669"/>
    <property type="project" value="UniProtKB-KW"/>
</dbReference>
<dbReference type="InterPro" id="IPR011711">
    <property type="entry name" value="GntR_C"/>
</dbReference>